<evidence type="ECO:0000256" key="1">
    <source>
        <dbReference type="ARBA" id="ARBA00005417"/>
    </source>
</evidence>
<dbReference type="PANTHER" id="PTHR43166:SF4">
    <property type="entry name" value="PHOSPHONATES IMPORT ATP-BINDING PROTEIN PHNC"/>
    <property type="match status" value="1"/>
</dbReference>
<dbReference type="InterPro" id="IPR017871">
    <property type="entry name" value="ABC_transporter-like_CS"/>
</dbReference>
<proteinExistence type="inferred from homology"/>
<dbReference type="InterPro" id="IPR003439">
    <property type="entry name" value="ABC_transporter-like_ATP-bd"/>
</dbReference>
<dbReference type="PANTHER" id="PTHR43166">
    <property type="entry name" value="AMINO ACID IMPORT ATP-BINDING PROTEIN"/>
    <property type="match status" value="1"/>
</dbReference>
<dbReference type="Gene3D" id="3.40.50.300">
    <property type="entry name" value="P-loop containing nucleotide triphosphate hydrolases"/>
    <property type="match status" value="1"/>
</dbReference>
<keyword evidence="7" id="KW-1185">Reference proteome</keyword>
<evidence type="ECO:0000256" key="3">
    <source>
        <dbReference type="ARBA" id="ARBA00022741"/>
    </source>
</evidence>
<dbReference type="SUPFAM" id="SSF52540">
    <property type="entry name" value="P-loop containing nucleoside triphosphate hydrolases"/>
    <property type="match status" value="1"/>
</dbReference>
<evidence type="ECO:0000313" key="6">
    <source>
        <dbReference type="EMBL" id="APT85805.1"/>
    </source>
</evidence>
<dbReference type="STRING" id="28028.CFLV_00305"/>
<evidence type="ECO:0000256" key="4">
    <source>
        <dbReference type="ARBA" id="ARBA00022840"/>
    </source>
</evidence>
<dbReference type="InterPro" id="IPR030679">
    <property type="entry name" value="ABC_ATPase_HisP-typ"/>
</dbReference>
<dbReference type="Pfam" id="PF00005">
    <property type="entry name" value="ABC_tran"/>
    <property type="match status" value="1"/>
</dbReference>
<dbReference type="PIRSF" id="PIRSF039085">
    <property type="entry name" value="ABC_ATPase_HisP"/>
    <property type="match status" value="1"/>
</dbReference>
<name>A0A1L7CJ09_CORFL</name>
<dbReference type="GO" id="GO:0016887">
    <property type="term" value="F:ATP hydrolysis activity"/>
    <property type="evidence" value="ECO:0007669"/>
    <property type="project" value="InterPro"/>
</dbReference>
<dbReference type="InterPro" id="IPR027417">
    <property type="entry name" value="P-loop_NTPase"/>
</dbReference>
<keyword evidence="4 6" id="KW-0067">ATP-binding</keyword>
<feature type="domain" description="ABC transporter" evidence="5">
    <location>
        <begin position="10"/>
        <end position="245"/>
    </location>
</feature>
<dbReference type="PROSITE" id="PS00211">
    <property type="entry name" value="ABC_TRANSPORTER_1"/>
    <property type="match status" value="1"/>
</dbReference>
<dbReference type="EMBL" id="CP009246">
    <property type="protein sequence ID" value="APT85805.1"/>
    <property type="molecule type" value="Genomic_DNA"/>
</dbReference>
<dbReference type="Proteomes" id="UP000185479">
    <property type="component" value="Chromosome"/>
</dbReference>
<protein>
    <submittedName>
        <fullName evidence="6">Glutamine ABC transporter ATP-binding protein</fullName>
    </submittedName>
</protein>
<dbReference type="SMART" id="SM00382">
    <property type="entry name" value="AAA"/>
    <property type="match status" value="1"/>
</dbReference>
<dbReference type="AlphaFoldDB" id="A0A1L7CJ09"/>
<gene>
    <name evidence="6" type="ORF">CFLV_00305</name>
</gene>
<dbReference type="InterPro" id="IPR003593">
    <property type="entry name" value="AAA+_ATPase"/>
</dbReference>
<comment type="similarity">
    <text evidence="1">Belongs to the ABC transporter superfamily.</text>
</comment>
<dbReference type="KEGG" id="cfc:CFLV_00305"/>
<dbReference type="GO" id="GO:0005524">
    <property type="term" value="F:ATP binding"/>
    <property type="evidence" value="ECO:0007669"/>
    <property type="project" value="UniProtKB-KW"/>
</dbReference>
<evidence type="ECO:0000313" key="7">
    <source>
        <dbReference type="Proteomes" id="UP000185479"/>
    </source>
</evidence>
<evidence type="ECO:0000256" key="2">
    <source>
        <dbReference type="ARBA" id="ARBA00022448"/>
    </source>
</evidence>
<dbReference type="CDD" id="cd03262">
    <property type="entry name" value="ABC_HisP_GlnQ"/>
    <property type="match status" value="1"/>
</dbReference>
<dbReference type="PROSITE" id="PS50893">
    <property type="entry name" value="ABC_TRANSPORTER_2"/>
    <property type="match status" value="1"/>
</dbReference>
<reference evidence="6 7" key="1">
    <citation type="submission" date="2014-08" db="EMBL/GenBank/DDBJ databases">
        <title>Complete genome sequence of Corynebacterium flavescens OJ8(T)(=DSM 20296(T)), isolated from cheese.</title>
        <authorList>
            <person name="Ruckert C."/>
            <person name="Albersmeier A."/>
            <person name="Winkler A."/>
            <person name="Kalinowski J."/>
        </authorList>
    </citation>
    <scope>NUCLEOTIDE SEQUENCE [LARGE SCALE GENOMIC DNA]</scope>
    <source>
        <strain evidence="6 7">OJ8</strain>
    </source>
</reference>
<sequence>MEVSMSESILELDSVEKIYGNGVKALGGVSLEVRRSEVIAVIGPSGCGKSTLLRTINGLEEVQGGSIKFHGEKLNARGTQWQKVRQKIGMVFQSYELFPHLNVMDNLLLGPTVVSHRDKKQAREQAIKLLSRVGLLDRADSKPHQLSGGQKQRIAIVRALMMNPEVLLLDEITASLDPEMVREVLDVVLELAKEGMTMLIVTHEMGFARAIADRVVFMDAGEIAESGDPEQFFSHPSTQRAATFLDTFVFQDPEATGE</sequence>
<keyword evidence="3" id="KW-0547">Nucleotide-binding</keyword>
<dbReference type="GO" id="GO:0015424">
    <property type="term" value="F:ABC-type amino acid transporter activity"/>
    <property type="evidence" value="ECO:0007669"/>
    <property type="project" value="InterPro"/>
</dbReference>
<organism evidence="6 7">
    <name type="scientific">Corynebacterium flavescens</name>
    <dbReference type="NCBI Taxonomy" id="28028"/>
    <lineage>
        <taxon>Bacteria</taxon>
        <taxon>Bacillati</taxon>
        <taxon>Actinomycetota</taxon>
        <taxon>Actinomycetes</taxon>
        <taxon>Mycobacteriales</taxon>
        <taxon>Corynebacteriaceae</taxon>
        <taxon>Corynebacterium</taxon>
    </lineage>
</organism>
<accession>A0A1L7CJ09</accession>
<keyword evidence="2" id="KW-0813">Transport</keyword>
<dbReference type="InterPro" id="IPR050086">
    <property type="entry name" value="MetN_ABC_transporter-like"/>
</dbReference>
<evidence type="ECO:0000259" key="5">
    <source>
        <dbReference type="PROSITE" id="PS50893"/>
    </source>
</evidence>